<dbReference type="Proteomes" id="UP000199515">
    <property type="component" value="Unassembled WGS sequence"/>
</dbReference>
<keyword evidence="6" id="KW-0347">Helicase</keyword>
<evidence type="ECO:0000259" key="5">
    <source>
        <dbReference type="PROSITE" id="PS51194"/>
    </source>
</evidence>
<dbReference type="GO" id="GO:0016887">
    <property type="term" value="F:ATP hydrolysis activity"/>
    <property type="evidence" value="ECO:0007669"/>
    <property type="project" value="TreeGrafter"/>
</dbReference>
<dbReference type="InterPro" id="IPR014001">
    <property type="entry name" value="Helicase_ATP-bd"/>
</dbReference>
<evidence type="ECO:0000256" key="3">
    <source>
        <dbReference type="SAM" id="MobiDB-lite"/>
    </source>
</evidence>
<organism evidence="6 7">
    <name type="scientific">Amycolatopsis xylanica</name>
    <dbReference type="NCBI Taxonomy" id="589385"/>
    <lineage>
        <taxon>Bacteria</taxon>
        <taxon>Bacillati</taxon>
        <taxon>Actinomycetota</taxon>
        <taxon>Actinomycetes</taxon>
        <taxon>Pseudonocardiales</taxon>
        <taxon>Pseudonocardiaceae</taxon>
        <taxon>Amycolatopsis</taxon>
    </lineage>
</organism>
<dbReference type="Pfam" id="PF00270">
    <property type="entry name" value="DEAD"/>
    <property type="match status" value="1"/>
</dbReference>
<dbReference type="InterPro" id="IPR027417">
    <property type="entry name" value="P-loop_NTPase"/>
</dbReference>
<dbReference type="SMART" id="SM00490">
    <property type="entry name" value="HELICc"/>
    <property type="match status" value="1"/>
</dbReference>
<dbReference type="STRING" id="589385.SAMN05421504_101218"/>
<feature type="domain" description="Helicase ATP-binding" evidence="4">
    <location>
        <begin position="12"/>
        <end position="194"/>
    </location>
</feature>
<dbReference type="GO" id="GO:0005524">
    <property type="term" value="F:ATP binding"/>
    <property type="evidence" value="ECO:0007669"/>
    <property type="project" value="UniProtKB-KW"/>
</dbReference>
<dbReference type="SUPFAM" id="SSF52540">
    <property type="entry name" value="P-loop containing nucleoside triphosphate hydrolases"/>
    <property type="match status" value="1"/>
</dbReference>
<dbReference type="SMART" id="SM00487">
    <property type="entry name" value="DEXDc"/>
    <property type="match status" value="1"/>
</dbReference>
<dbReference type="AlphaFoldDB" id="A0A1H2SGR4"/>
<feature type="domain" description="Helicase C-terminal" evidence="5">
    <location>
        <begin position="237"/>
        <end position="388"/>
    </location>
</feature>
<dbReference type="GO" id="GO:0004386">
    <property type="term" value="F:helicase activity"/>
    <property type="evidence" value="ECO:0007669"/>
    <property type="project" value="UniProtKB-KW"/>
</dbReference>
<dbReference type="EMBL" id="FNON01000001">
    <property type="protein sequence ID" value="SDW30836.1"/>
    <property type="molecule type" value="Genomic_DNA"/>
</dbReference>
<dbReference type="InterPro" id="IPR011545">
    <property type="entry name" value="DEAD/DEAH_box_helicase_dom"/>
</dbReference>
<keyword evidence="2" id="KW-0067">ATP-binding</keyword>
<evidence type="ECO:0000313" key="7">
    <source>
        <dbReference type="Proteomes" id="UP000199515"/>
    </source>
</evidence>
<dbReference type="Pfam" id="PF00271">
    <property type="entry name" value="Helicase_C"/>
    <property type="match status" value="1"/>
</dbReference>
<dbReference type="RefSeq" id="WP_218134549.1">
    <property type="nucleotide sequence ID" value="NZ_FNON01000001.1"/>
</dbReference>
<dbReference type="PANTHER" id="PTHR47962:SF5">
    <property type="entry name" value="ATP-DEPENDENT HELICASE LHR-RELATED"/>
    <property type="match status" value="1"/>
</dbReference>
<dbReference type="PROSITE" id="PS51192">
    <property type="entry name" value="HELICASE_ATP_BIND_1"/>
    <property type="match status" value="1"/>
</dbReference>
<feature type="compositionally biased region" description="Polar residues" evidence="3">
    <location>
        <begin position="722"/>
        <end position="734"/>
    </location>
</feature>
<dbReference type="PROSITE" id="PS51194">
    <property type="entry name" value="HELICASE_CTER"/>
    <property type="match status" value="1"/>
</dbReference>
<evidence type="ECO:0000256" key="1">
    <source>
        <dbReference type="ARBA" id="ARBA00022741"/>
    </source>
</evidence>
<proteinExistence type="predicted"/>
<reference evidence="6 7" key="1">
    <citation type="submission" date="2016-10" db="EMBL/GenBank/DDBJ databases">
        <authorList>
            <person name="de Groot N.N."/>
        </authorList>
    </citation>
    <scope>NUCLEOTIDE SEQUENCE [LARGE SCALE GENOMIC DNA]</scope>
    <source>
        <strain evidence="6 7">CPCC 202699</strain>
    </source>
</reference>
<accession>A0A1H2SGR4</accession>
<dbReference type="InterPro" id="IPR052511">
    <property type="entry name" value="ATP-dep_Helicase"/>
</dbReference>
<sequence>MRLNDIQEGAIPAVLRAGQDVVLSAATASGKTEAAFLPICSELVGEQKGAATGVRALYVSPLKALINDQYRRLDELCEQVGVPVHRWHGDVAGAAKAKVIAKPDGILLITPESLEALFVLRGPDVARVFAGLRWIVVDEMHSFIGTERGAQLQALLHRLELSVRHGVARIGLSATLGDLTSAADFLRPGKAADIEIVESAHGGGEIKLQVRGYLDTRPDDDPDDPDADPRQGPGSLAIAEHLYGVLRGHNNLVFVNQRSKVEFFADRLRVECENKRVPNEFFPHHGNLAKDVREFVEAQLKSGRPTTAVCTSTLEMGIDIGAVTSVAQIGAPPSVAALRQRLGRAGRRGKPAILRVYVAEQEVVAQTPPADQLRAQLFQIVAMIDLLGERWYEPPDTASPHLSTLIQQLMSVIAQHQGASPAQLWTALCGTGPFAHVDQAMFTALLRDMGKAELIQQERDGLLLLGRVGERIVNHFSFYAAFASGEEYRLVNGSRTLGTVPVLFPIPVGSRLIFAGRRWEVLSVDDQAKLVEVKLASGGRAPNFVGSDAEVHDEVRHRMRRWYESEDVPGYLDPMAVRLLAEGRAAYRRLDLAVEPALRWGDDTVVFPWCGDRVLNTIAVWLTASGFRASQDSVSLTISDCSPARLRQGVRRMLDDDSVTDLSLAATVPNNTIDKYDVYLQKPLRELAYGRGHLDLAGARAILTTLVDKLPEIDRDPVTNEPGATSPCQNGLRA</sequence>
<name>A0A1H2SGR4_9PSEU</name>
<protein>
    <submittedName>
        <fullName evidence="6">ATP-dependent helicase Lhr and Lhr-like helicase</fullName>
    </submittedName>
</protein>
<keyword evidence="6" id="KW-0378">Hydrolase</keyword>
<dbReference type="GO" id="GO:0003677">
    <property type="term" value="F:DNA binding"/>
    <property type="evidence" value="ECO:0007669"/>
    <property type="project" value="TreeGrafter"/>
</dbReference>
<keyword evidence="7" id="KW-1185">Reference proteome</keyword>
<dbReference type="CDD" id="cd18796">
    <property type="entry name" value="SF2_C_LHR"/>
    <property type="match status" value="1"/>
</dbReference>
<dbReference type="PANTHER" id="PTHR47962">
    <property type="entry name" value="ATP-DEPENDENT HELICASE LHR-RELATED-RELATED"/>
    <property type="match status" value="1"/>
</dbReference>
<evidence type="ECO:0000313" key="6">
    <source>
        <dbReference type="EMBL" id="SDW30836.1"/>
    </source>
</evidence>
<evidence type="ECO:0000256" key="2">
    <source>
        <dbReference type="ARBA" id="ARBA00022840"/>
    </source>
</evidence>
<dbReference type="InterPro" id="IPR001650">
    <property type="entry name" value="Helicase_C-like"/>
</dbReference>
<gene>
    <name evidence="6" type="ORF">SAMN05421504_101218</name>
</gene>
<dbReference type="Gene3D" id="3.40.50.300">
    <property type="entry name" value="P-loop containing nucleotide triphosphate hydrolases"/>
    <property type="match status" value="2"/>
</dbReference>
<feature type="region of interest" description="Disordered" evidence="3">
    <location>
        <begin position="214"/>
        <end position="234"/>
    </location>
</feature>
<keyword evidence="1" id="KW-0547">Nucleotide-binding</keyword>
<feature type="region of interest" description="Disordered" evidence="3">
    <location>
        <begin position="713"/>
        <end position="734"/>
    </location>
</feature>
<evidence type="ECO:0000259" key="4">
    <source>
        <dbReference type="PROSITE" id="PS51192"/>
    </source>
</evidence>